<feature type="transmembrane region" description="Helical" evidence="1">
    <location>
        <begin position="73"/>
        <end position="93"/>
    </location>
</feature>
<evidence type="ECO:0000256" key="1">
    <source>
        <dbReference type="SAM" id="Phobius"/>
    </source>
</evidence>
<gene>
    <name evidence="2" type="ORF">LRX75_16120</name>
</gene>
<keyword evidence="1" id="KW-0812">Transmembrane</keyword>
<proteinExistence type="predicted"/>
<accession>A0A9X1T1G0</accession>
<dbReference type="Proteomes" id="UP001139089">
    <property type="component" value="Unassembled WGS sequence"/>
</dbReference>
<keyword evidence="3" id="KW-1185">Reference proteome</keyword>
<dbReference type="EMBL" id="JAJOZR010000010">
    <property type="protein sequence ID" value="MCD7110561.1"/>
    <property type="molecule type" value="Genomic_DNA"/>
</dbReference>
<reference evidence="2" key="1">
    <citation type="submission" date="2021-12" db="EMBL/GenBank/DDBJ databases">
        <authorList>
            <person name="Li Y."/>
        </authorList>
    </citation>
    <scope>NUCLEOTIDE SEQUENCE</scope>
    <source>
        <strain evidence="2">DKSPLA3</strain>
    </source>
</reference>
<protein>
    <recommendedName>
        <fullName evidence="4">DUF3618 domain-containing protein</fullName>
    </recommendedName>
</protein>
<dbReference type="RefSeq" id="WP_231815747.1">
    <property type="nucleotide sequence ID" value="NZ_JAJOZR010000010.1"/>
</dbReference>
<organism evidence="2 3">
    <name type="scientific">Rhizobium quercicola</name>
    <dbReference type="NCBI Taxonomy" id="2901226"/>
    <lineage>
        <taxon>Bacteria</taxon>
        <taxon>Pseudomonadati</taxon>
        <taxon>Pseudomonadota</taxon>
        <taxon>Alphaproteobacteria</taxon>
        <taxon>Hyphomicrobiales</taxon>
        <taxon>Rhizobiaceae</taxon>
        <taxon>Rhizobium/Agrobacterium group</taxon>
        <taxon>Rhizobium</taxon>
    </lineage>
</organism>
<evidence type="ECO:0000313" key="3">
    <source>
        <dbReference type="Proteomes" id="UP001139089"/>
    </source>
</evidence>
<dbReference type="AlphaFoldDB" id="A0A9X1T1G0"/>
<evidence type="ECO:0000313" key="2">
    <source>
        <dbReference type="EMBL" id="MCD7110561.1"/>
    </source>
</evidence>
<keyword evidence="1" id="KW-0472">Membrane</keyword>
<evidence type="ECO:0008006" key="4">
    <source>
        <dbReference type="Google" id="ProtNLM"/>
    </source>
</evidence>
<comment type="caution">
    <text evidence="2">The sequence shown here is derived from an EMBL/GenBank/DDBJ whole genome shotgun (WGS) entry which is preliminary data.</text>
</comment>
<sequence length="103" mass="10851">MTDIGNPIPRGTIDNDAPLVDEALAAKDDVSSSDAADTVAALKAEIETLRTRIAEHRSEAVAQVRSTVRDRPLVSLAAALLAGYGIALALHGGRAVRTGYSWR</sequence>
<keyword evidence="1" id="KW-1133">Transmembrane helix</keyword>
<name>A0A9X1T1G0_9HYPH</name>